<protein>
    <submittedName>
        <fullName evidence="2">Uncharacterized protein</fullName>
    </submittedName>
</protein>
<gene>
    <name evidence="2" type="primary">P0040H05.26</name>
</gene>
<sequence>MPLRTFSAKETGPAATLLRVLEHPLAFSSSEGRTDANSSIGGRRRRWRDRSVGWVRAGRQRRGEERRRRRWGREDGGDGGGQTMAAANPRRRRSRWEAAASGQGGDGGGSNAGDGGCSGAGDDSDGDGSARTPAVEGRWAVGRGGGAAGNEARMLAVEVWLAEHGESGGAAGDSASTPTVKAWWAEDGEGAGAAGDG</sequence>
<reference evidence="3" key="1">
    <citation type="journal article" date="2005" name="Nature">
        <title>The map-based sequence of the rice genome.</title>
        <authorList>
            <consortium name="International rice genome sequencing project (IRGSP)"/>
            <person name="Matsumoto T."/>
            <person name="Wu J."/>
            <person name="Kanamori H."/>
            <person name="Katayose Y."/>
            <person name="Fujisawa M."/>
            <person name="Namiki N."/>
            <person name="Mizuno H."/>
            <person name="Yamamoto K."/>
            <person name="Antonio B.A."/>
            <person name="Baba T."/>
            <person name="Sakata K."/>
            <person name="Nagamura Y."/>
            <person name="Aoki H."/>
            <person name="Arikawa K."/>
            <person name="Arita K."/>
            <person name="Bito T."/>
            <person name="Chiden Y."/>
            <person name="Fujitsuka N."/>
            <person name="Fukunaka R."/>
            <person name="Hamada M."/>
            <person name="Harada C."/>
            <person name="Hayashi A."/>
            <person name="Hijishita S."/>
            <person name="Honda M."/>
            <person name="Hosokawa S."/>
            <person name="Ichikawa Y."/>
            <person name="Idonuma A."/>
            <person name="Iijima M."/>
            <person name="Ikeda M."/>
            <person name="Ikeno M."/>
            <person name="Ito K."/>
            <person name="Ito S."/>
            <person name="Ito T."/>
            <person name="Ito Y."/>
            <person name="Ito Y."/>
            <person name="Iwabuchi A."/>
            <person name="Kamiya K."/>
            <person name="Karasawa W."/>
            <person name="Kurita K."/>
            <person name="Katagiri S."/>
            <person name="Kikuta A."/>
            <person name="Kobayashi H."/>
            <person name="Kobayashi N."/>
            <person name="Machita K."/>
            <person name="Maehara T."/>
            <person name="Masukawa M."/>
            <person name="Mizubayashi T."/>
            <person name="Mukai Y."/>
            <person name="Nagasaki H."/>
            <person name="Nagata Y."/>
            <person name="Naito S."/>
            <person name="Nakashima M."/>
            <person name="Nakama Y."/>
            <person name="Nakamichi Y."/>
            <person name="Nakamura M."/>
            <person name="Meguro A."/>
            <person name="Negishi M."/>
            <person name="Ohta I."/>
            <person name="Ohta T."/>
            <person name="Okamoto M."/>
            <person name="Ono N."/>
            <person name="Saji S."/>
            <person name="Sakaguchi M."/>
            <person name="Sakai K."/>
            <person name="Shibata M."/>
            <person name="Shimokawa T."/>
            <person name="Song J."/>
            <person name="Takazaki Y."/>
            <person name="Terasawa K."/>
            <person name="Tsugane M."/>
            <person name="Tsuji K."/>
            <person name="Ueda S."/>
            <person name="Waki K."/>
            <person name="Yamagata H."/>
            <person name="Yamamoto M."/>
            <person name="Yamamoto S."/>
            <person name="Yamane H."/>
            <person name="Yoshiki S."/>
            <person name="Yoshihara R."/>
            <person name="Yukawa K."/>
            <person name="Zhong H."/>
            <person name="Yano M."/>
            <person name="Yuan Q."/>
            <person name="Ouyang S."/>
            <person name="Liu J."/>
            <person name="Jones K.M."/>
            <person name="Gansberger K."/>
            <person name="Moffat K."/>
            <person name="Hill J."/>
            <person name="Bera J."/>
            <person name="Fadrosh D."/>
            <person name="Jin S."/>
            <person name="Johri S."/>
            <person name="Kim M."/>
            <person name="Overton L."/>
            <person name="Reardon M."/>
            <person name="Tsitrin T."/>
            <person name="Vuong H."/>
            <person name="Weaver B."/>
            <person name="Ciecko A."/>
            <person name="Tallon L."/>
            <person name="Jackson J."/>
            <person name="Pai G."/>
            <person name="Aken S.V."/>
            <person name="Utterback T."/>
            <person name="Reidmuller S."/>
            <person name="Feldblyum T."/>
            <person name="Hsiao J."/>
            <person name="Zismann V."/>
            <person name="Iobst S."/>
            <person name="de Vazeille A.R."/>
            <person name="Buell C.R."/>
            <person name="Ying K."/>
            <person name="Li Y."/>
            <person name="Lu T."/>
            <person name="Huang Y."/>
            <person name="Zhao Q."/>
            <person name="Feng Q."/>
            <person name="Zhang L."/>
            <person name="Zhu J."/>
            <person name="Weng Q."/>
            <person name="Mu J."/>
            <person name="Lu Y."/>
            <person name="Fan D."/>
            <person name="Liu Y."/>
            <person name="Guan J."/>
            <person name="Zhang Y."/>
            <person name="Yu S."/>
            <person name="Liu X."/>
            <person name="Zhang Y."/>
            <person name="Hong G."/>
            <person name="Han B."/>
            <person name="Choisne N."/>
            <person name="Demange N."/>
            <person name="Orjeda G."/>
            <person name="Samain S."/>
            <person name="Cattolico L."/>
            <person name="Pelletier E."/>
            <person name="Couloux A."/>
            <person name="Segurens B."/>
            <person name="Wincker P."/>
            <person name="D'Hont A."/>
            <person name="Scarpelli C."/>
            <person name="Weissenbach J."/>
            <person name="Salanoubat M."/>
            <person name="Quetier F."/>
            <person name="Yu Y."/>
            <person name="Kim H.R."/>
            <person name="Rambo T."/>
            <person name="Currie J."/>
            <person name="Collura K."/>
            <person name="Luo M."/>
            <person name="Yang T."/>
            <person name="Ammiraju J.S.S."/>
            <person name="Engler F."/>
            <person name="Soderlund C."/>
            <person name="Wing R.A."/>
            <person name="Palmer L.E."/>
            <person name="de la Bastide M."/>
            <person name="Spiegel L."/>
            <person name="Nascimento L."/>
            <person name="Zutavern T."/>
            <person name="O'Shaughnessy A."/>
            <person name="Dike S."/>
            <person name="Dedhia N."/>
            <person name="Preston R."/>
            <person name="Balija V."/>
            <person name="McCombie W.R."/>
            <person name="Chow T."/>
            <person name="Chen H."/>
            <person name="Chung M."/>
            <person name="Chen C."/>
            <person name="Shaw J."/>
            <person name="Wu H."/>
            <person name="Hsiao K."/>
            <person name="Chao Y."/>
            <person name="Chu M."/>
            <person name="Cheng C."/>
            <person name="Hour A."/>
            <person name="Lee P."/>
            <person name="Lin S."/>
            <person name="Lin Y."/>
            <person name="Liou J."/>
            <person name="Liu S."/>
            <person name="Hsing Y."/>
            <person name="Raghuvanshi S."/>
            <person name="Mohanty A."/>
            <person name="Bharti A.K."/>
            <person name="Gaur A."/>
            <person name="Gupta V."/>
            <person name="Kumar D."/>
            <person name="Ravi V."/>
            <person name="Vij S."/>
            <person name="Kapur A."/>
            <person name="Khurana P."/>
            <person name="Khurana P."/>
            <person name="Khurana J.P."/>
            <person name="Tyagi A.K."/>
            <person name="Gaikwad K."/>
            <person name="Singh A."/>
            <person name="Dalal V."/>
            <person name="Srivastava S."/>
            <person name="Dixit A."/>
            <person name="Pal A.K."/>
            <person name="Ghazi I.A."/>
            <person name="Yadav M."/>
            <person name="Pandit A."/>
            <person name="Bhargava A."/>
            <person name="Sureshbabu K."/>
            <person name="Batra K."/>
            <person name="Sharma T.R."/>
            <person name="Mohapatra T."/>
            <person name="Singh N.K."/>
            <person name="Messing J."/>
            <person name="Nelson A.B."/>
            <person name="Fuks G."/>
            <person name="Kavchok S."/>
            <person name="Keizer G."/>
            <person name="Linton E."/>
            <person name="Llaca V."/>
            <person name="Song R."/>
            <person name="Tanyolac B."/>
            <person name="Young S."/>
            <person name="Ho-Il K."/>
            <person name="Hahn J.H."/>
            <person name="Sangsakoo G."/>
            <person name="Vanavichit A."/>
            <person name="de Mattos Luiz.A.T."/>
            <person name="Zimmer P.D."/>
            <person name="Malone G."/>
            <person name="Dellagostin O."/>
            <person name="de Oliveira A.C."/>
            <person name="Bevan M."/>
            <person name="Bancroft I."/>
            <person name="Minx P."/>
            <person name="Cordum H."/>
            <person name="Wilson R."/>
            <person name="Cheng Z."/>
            <person name="Jin W."/>
            <person name="Jiang J."/>
            <person name="Leong S.A."/>
            <person name="Iwama H."/>
            <person name="Gojobori T."/>
            <person name="Itoh T."/>
            <person name="Niimura Y."/>
            <person name="Fujii Y."/>
            <person name="Habara T."/>
            <person name="Sakai H."/>
            <person name="Sato Y."/>
            <person name="Wilson G."/>
            <person name="Kumar K."/>
            <person name="McCouch S."/>
            <person name="Juretic N."/>
            <person name="Hoen D."/>
            <person name="Wright S."/>
            <person name="Bruskiewich R."/>
            <person name="Bureau T."/>
            <person name="Miyao A."/>
            <person name="Hirochika H."/>
            <person name="Nishikawa T."/>
            <person name="Kadowaki K."/>
            <person name="Sugiura M."/>
            <person name="Burr B."/>
            <person name="Sasaki T."/>
        </authorList>
    </citation>
    <scope>NUCLEOTIDE SEQUENCE [LARGE SCALE GENOMIC DNA]</scope>
    <source>
        <strain evidence="3">cv. Nipponbare</strain>
    </source>
</reference>
<accession>Q6K6R2</accession>
<evidence type="ECO:0000313" key="3">
    <source>
        <dbReference type="Proteomes" id="UP000000763"/>
    </source>
</evidence>
<feature type="compositionally biased region" description="Polar residues" evidence="1">
    <location>
        <begin position="28"/>
        <end position="37"/>
    </location>
</feature>
<reference evidence="3" key="2">
    <citation type="journal article" date="2008" name="Nucleic Acids Res.">
        <title>The rice annotation project database (RAP-DB): 2008 update.</title>
        <authorList>
            <consortium name="The rice annotation project (RAP)"/>
        </authorList>
    </citation>
    <scope>GENOME REANNOTATION</scope>
    <source>
        <strain evidence="3">cv. Nipponbare</strain>
    </source>
</reference>
<dbReference type="Proteomes" id="UP000000763">
    <property type="component" value="Chromosome 2"/>
</dbReference>
<evidence type="ECO:0000256" key="1">
    <source>
        <dbReference type="SAM" id="MobiDB-lite"/>
    </source>
</evidence>
<feature type="compositionally biased region" description="Gly residues" evidence="1">
    <location>
        <begin position="102"/>
        <end position="119"/>
    </location>
</feature>
<feature type="compositionally biased region" description="Basic and acidic residues" evidence="1">
    <location>
        <begin position="61"/>
        <end position="76"/>
    </location>
</feature>
<feature type="compositionally biased region" description="Low complexity" evidence="1">
    <location>
        <begin position="127"/>
        <end position="141"/>
    </location>
</feature>
<evidence type="ECO:0000313" key="2">
    <source>
        <dbReference type="EMBL" id="BAD23137.1"/>
    </source>
</evidence>
<organism evidence="2 3">
    <name type="scientific">Oryza sativa subsp. japonica</name>
    <name type="common">Rice</name>
    <dbReference type="NCBI Taxonomy" id="39947"/>
    <lineage>
        <taxon>Eukaryota</taxon>
        <taxon>Viridiplantae</taxon>
        <taxon>Streptophyta</taxon>
        <taxon>Embryophyta</taxon>
        <taxon>Tracheophyta</taxon>
        <taxon>Spermatophyta</taxon>
        <taxon>Magnoliopsida</taxon>
        <taxon>Liliopsida</taxon>
        <taxon>Poales</taxon>
        <taxon>Poaceae</taxon>
        <taxon>BOP clade</taxon>
        <taxon>Oryzoideae</taxon>
        <taxon>Oryzeae</taxon>
        <taxon>Oryzinae</taxon>
        <taxon>Oryza</taxon>
        <taxon>Oryza sativa</taxon>
    </lineage>
</organism>
<proteinExistence type="predicted"/>
<dbReference type="EMBL" id="AP004999">
    <property type="protein sequence ID" value="BAD23137.1"/>
    <property type="molecule type" value="Genomic_DNA"/>
</dbReference>
<feature type="region of interest" description="Disordered" evidence="1">
    <location>
        <begin position="28"/>
        <end position="148"/>
    </location>
</feature>
<dbReference type="AlphaFoldDB" id="Q6K6R2"/>
<name>Q6K6R2_ORYSJ</name>